<feature type="non-terminal residue" evidence="1">
    <location>
        <position position="1"/>
    </location>
</feature>
<dbReference type="InterPro" id="IPR037177">
    <property type="entry name" value="DLC_sf"/>
</dbReference>
<name>A0AA41S745_PAPNU</name>
<dbReference type="GO" id="GO:0007017">
    <property type="term" value="P:microtubule-based process"/>
    <property type="evidence" value="ECO:0007669"/>
    <property type="project" value="InterPro"/>
</dbReference>
<evidence type="ECO:0000313" key="2">
    <source>
        <dbReference type="Proteomes" id="UP001177140"/>
    </source>
</evidence>
<dbReference type="Proteomes" id="UP001177140">
    <property type="component" value="Unassembled WGS sequence"/>
</dbReference>
<dbReference type="Gene3D" id="3.30.740.10">
    <property type="entry name" value="Protein Inhibitor Of Neuronal Nitric Oxide Synthase"/>
    <property type="match status" value="1"/>
</dbReference>
<accession>A0AA41S745</accession>
<dbReference type="EMBL" id="JAJJMA010144901">
    <property type="protein sequence ID" value="MCL7034387.1"/>
    <property type="molecule type" value="Genomic_DNA"/>
</dbReference>
<proteinExistence type="predicted"/>
<keyword evidence="2" id="KW-1185">Reference proteome</keyword>
<evidence type="ECO:0000313" key="1">
    <source>
        <dbReference type="EMBL" id="MCL7034387.1"/>
    </source>
</evidence>
<protein>
    <submittedName>
        <fullName evidence="1">Uncharacterized protein</fullName>
    </submittedName>
</protein>
<gene>
    <name evidence="1" type="ORF">MKW94_007030</name>
</gene>
<dbReference type="AlphaFoldDB" id="A0AA41S745"/>
<reference evidence="1" key="1">
    <citation type="submission" date="2022-03" db="EMBL/GenBank/DDBJ databases">
        <title>A functionally conserved STORR gene fusion in Papaver species that diverged 16.8 million years ago.</title>
        <authorList>
            <person name="Catania T."/>
        </authorList>
    </citation>
    <scope>NUCLEOTIDE SEQUENCE</scope>
    <source>
        <strain evidence="1">S-191538</strain>
    </source>
</reference>
<comment type="caution">
    <text evidence="1">The sequence shown here is derived from an EMBL/GenBank/DDBJ whole genome shotgun (WGS) entry which is preliminary data.</text>
</comment>
<dbReference type="GO" id="GO:0030286">
    <property type="term" value="C:dynein complex"/>
    <property type="evidence" value="ECO:0007669"/>
    <property type="project" value="InterPro"/>
</dbReference>
<sequence>ADMPIPLQNQAFRCAKDCLDSMPNKKLDSKRLALALKKQFQQEQKDHQEEGVLFSFYIQVSLIVLFSFDEGTIVTFKV</sequence>
<organism evidence="1 2">
    <name type="scientific">Papaver nudicaule</name>
    <name type="common">Iceland poppy</name>
    <dbReference type="NCBI Taxonomy" id="74823"/>
    <lineage>
        <taxon>Eukaryota</taxon>
        <taxon>Viridiplantae</taxon>
        <taxon>Streptophyta</taxon>
        <taxon>Embryophyta</taxon>
        <taxon>Tracheophyta</taxon>
        <taxon>Spermatophyta</taxon>
        <taxon>Magnoliopsida</taxon>
        <taxon>Ranunculales</taxon>
        <taxon>Papaveraceae</taxon>
        <taxon>Papaveroideae</taxon>
        <taxon>Papaver</taxon>
    </lineage>
</organism>